<dbReference type="AlphaFoldDB" id="A0A8E2AYT1"/>
<proteinExistence type="predicted"/>
<feature type="region of interest" description="Disordered" evidence="1">
    <location>
        <begin position="1"/>
        <end position="22"/>
    </location>
</feature>
<protein>
    <submittedName>
        <fullName evidence="2">Uncharacterized protein</fullName>
    </submittedName>
</protein>
<evidence type="ECO:0000313" key="2">
    <source>
        <dbReference type="EMBL" id="OCH87945.1"/>
    </source>
</evidence>
<evidence type="ECO:0000256" key="1">
    <source>
        <dbReference type="SAM" id="MobiDB-lite"/>
    </source>
</evidence>
<reference evidence="2 3" key="1">
    <citation type="submission" date="2016-07" db="EMBL/GenBank/DDBJ databases">
        <title>Draft genome of the white-rot fungus Obba rivulosa 3A-2.</title>
        <authorList>
            <consortium name="DOE Joint Genome Institute"/>
            <person name="Miettinen O."/>
            <person name="Riley R."/>
            <person name="Acob R."/>
            <person name="Barry K."/>
            <person name="Cullen D."/>
            <person name="De Vries R."/>
            <person name="Hainaut M."/>
            <person name="Hatakka A."/>
            <person name="Henrissat B."/>
            <person name="Hilden K."/>
            <person name="Kuo R."/>
            <person name="Labutti K."/>
            <person name="Lipzen A."/>
            <person name="Makela M.R."/>
            <person name="Sandor L."/>
            <person name="Spatafora J.W."/>
            <person name="Grigoriev I.V."/>
            <person name="Hibbett D.S."/>
        </authorList>
    </citation>
    <scope>NUCLEOTIDE SEQUENCE [LARGE SCALE GENOMIC DNA]</scope>
    <source>
        <strain evidence="2 3">3A-2</strain>
    </source>
</reference>
<keyword evidence="3" id="KW-1185">Reference proteome</keyword>
<dbReference type="Proteomes" id="UP000250043">
    <property type="component" value="Unassembled WGS sequence"/>
</dbReference>
<dbReference type="EMBL" id="KV722467">
    <property type="protein sequence ID" value="OCH87945.1"/>
    <property type="molecule type" value="Genomic_DNA"/>
</dbReference>
<accession>A0A8E2AYT1</accession>
<feature type="region of interest" description="Disordered" evidence="1">
    <location>
        <begin position="126"/>
        <end position="158"/>
    </location>
</feature>
<name>A0A8E2AYT1_9APHY</name>
<gene>
    <name evidence="2" type="ORF">OBBRIDRAFT_836959</name>
</gene>
<organism evidence="2 3">
    <name type="scientific">Obba rivulosa</name>
    <dbReference type="NCBI Taxonomy" id="1052685"/>
    <lineage>
        <taxon>Eukaryota</taxon>
        <taxon>Fungi</taxon>
        <taxon>Dikarya</taxon>
        <taxon>Basidiomycota</taxon>
        <taxon>Agaricomycotina</taxon>
        <taxon>Agaricomycetes</taxon>
        <taxon>Polyporales</taxon>
        <taxon>Gelatoporiaceae</taxon>
        <taxon>Obba</taxon>
    </lineage>
</organism>
<sequence>MTYPFPPRLLDPSTRPIQRSPVHSYSPPLLILNHTRHPRILQAPPSLRLSPTRASIRTREAASAPPPGRRLRQAVAGVPVCIVRQSAHTRSTQAACAAAAAQVPEPRAPTARGVPGVQGNLQCPARSRCARERSMQQVPRPTSGPREPGQPTSLRVPATPWRVVGLV</sequence>
<evidence type="ECO:0000313" key="3">
    <source>
        <dbReference type="Proteomes" id="UP000250043"/>
    </source>
</evidence>